<feature type="region of interest" description="Disordered" evidence="1">
    <location>
        <begin position="1"/>
        <end position="159"/>
    </location>
</feature>
<feature type="region of interest" description="Disordered" evidence="1">
    <location>
        <begin position="678"/>
        <end position="721"/>
    </location>
</feature>
<organism evidence="2 3">
    <name type="scientific">Quercus suber</name>
    <name type="common">Cork oak</name>
    <dbReference type="NCBI Taxonomy" id="58331"/>
    <lineage>
        <taxon>Eukaryota</taxon>
        <taxon>Viridiplantae</taxon>
        <taxon>Streptophyta</taxon>
        <taxon>Embryophyta</taxon>
        <taxon>Tracheophyta</taxon>
        <taxon>Spermatophyta</taxon>
        <taxon>Magnoliopsida</taxon>
        <taxon>eudicotyledons</taxon>
        <taxon>Gunneridae</taxon>
        <taxon>Pentapetalae</taxon>
        <taxon>rosids</taxon>
        <taxon>fabids</taxon>
        <taxon>Fagales</taxon>
        <taxon>Fagaceae</taxon>
        <taxon>Quercus</taxon>
    </lineage>
</organism>
<dbReference type="Proteomes" id="UP000237347">
    <property type="component" value="Unassembled WGS sequence"/>
</dbReference>
<feature type="region of interest" description="Disordered" evidence="1">
    <location>
        <begin position="198"/>
        <end position="385"/>
    </location>
</feature>
<gene>
    <name evidence="2" type="ORF">CFP56_022618</name>
</gene>
<evidence type="ECO:0000313" key="3">
    <source>
        <dbReference type="Proteomes" id="UP000237347"/>
    </source>
</evidence>
<feature type="compositionally biased region" description="Polar residues" evidence="1">
    <location>
        <begin position="608"/>
        <end position="625"/>
    </location>
</feature>
<protein>
    <submittedName>
        <fullName evidence="2">Uncharacterized protein</fullName>
    </submittedName>
</protein>
<reference evidence="2 3" key="1">
    <citation type="journal article" date="2018" name="Sci. Data">
        <title>The draft genome sequence of cork oak.</title>
        <authorList>
            <person name="Ramos A.M."/>
            <person name="Usie A."/>
            <person name="Barbosa P."/>
            <person name="Barros P.M."/>
            <person name="Capote T."/>
            <person name="Chaves I."/>
            <person name="Simoes F."/>
            <person name="Abreu I."/>
            <person name="Carrasquinho I."/>
            <person name="Faro C."/>
            <person name="Guimaraes J.B."/>
            <person name="Mendonca D."/>
            <person name="Nobrega F."/>
            <person name="Rodrigues L."/>
            <person name="Saibo N.J.M."/>
            <person name="Varela M.C."/>
            <person name="Egas C."/>
            <person name="Matos J."/>
            <person name="Miguel C.M."/>
            <person name="Oliveira M.M."/>
            <person name="Ricardo C.P."/>
            <person name="Goncalves S."/>
        </authorList>
    </citation>
    <scope>NUCLEOTIDE SEQUENCE [LARGE SCALE GENOMIC DNA]</scope>
    <source>
        <strain evidence="3">cv. HL8</strain>
    </source>
</reference>
<evidence type="ECO:0000313" key="2">
    <source>
        <dbReference type="EMBL" id="KAK7856609.1"/>
    </source>
</evidence>
<name>A0AAW0M1K6_QUESU</name>
<feature type="compositionally biased region" description="Polar residues" evidence="1">
    <location>
        <begin position="703"/>
        <end position="718"/>
    </location>
</feature>
<feature type="region of interest" description="Disordered" evidence="1">
    <location>
        <begin position="437"/>
        <end position="462"/>
    </location>
</feature>
<feature type="compositionally biased region" description="Acidic residues" evidence="1">
    <location>
        <begin position="315"/>
        <end position="324"/>
    </location>
</feature>
<proteinExistence type="predicted"/>
<feature type="compositionally biased region" description="Basic and acidic residues" evidence="1">
    <location>
        <begin position="44"/>
        <end position="56"/>
    </location>
</feature>
<feature type="compositionally biased region" description="Acidic residues" evidence="1">
    <location>
        <begin position="372"/>
        <end position="383"/>
    </location>
</feature>
<feature type="compositionally biased region" description="Basic and acidic residues" evidence="1">
    <location>
        <begin position="217"/>
        <end position="226"/>
    </location>
</feature>
<sequence length="771" mass="86111">MESDDDFQLLPQSEEISPSERKLKRLKKAIRVSTEPSSPLLDFPKSEALDSEELKDLSPSGAGSESEEGFDGGNELDFGLGGEEEEENCLGVKTKRVLEFDSVGDDFDPKRDDPSEEMGDGVDDLRIEEPVKRRRSSDELDENIDNKKTKKKKKKNVDASVVDLDATTKKMTKRERRDNLKQLRAESQRLLRDELCMDESSDIKDHSSCESIPSQMDVDKESKQEFRAPIGDTQELFSDSQTSDSMDELPSKTPSSPLEEVMAPSILAMNLKLDSAPPDDVSSDEESNDKENIAPHPHGLTDLSSFLDPVKAFVDDEAEEEDDKSNDKENIAPHPHGLTDLSSFLDPVKAFVDDEAEEEDDSDNDMLRFQDNEEDEDNEDLEELKDMIATGYEEKPVDNEKRNQLHQKWLEQQDAAGTENLLQKFNCGSKLKETTLLEEEEDEEGDEYKEDFGGEAAEDSNPTNVARMNLKKAKQMIPQMFTDKDDVYLSSDDEETEKRLAKQCLFEKSEPAMFLSPAEDESSREVFGLIKKLNIVPDSKKKAKTPSLYKMPPVGGKSNILSKSSFLGRGSNHSLPSSQKKASGKVRSFIFGRDDSNSRSSISMSGLDDSNSRCSISMSEGSSDAIQRENQPKRPASAKFSNSQTKASTQNTRSVAEMKSGTSLFEILRRSSLQSEQCTRDSVVVQTESIQRENQPKRPASAKFSNSQTKASTQNTRSVAEMKSGTSLFEILRRSFLQSEQCTQDSVVVQTESVFAAFKLSKKPIKTEGKA</sequence>
<dbReference type="PANTHER" id="PTHR36005">
    <property type="entry name" value="DNA LIGASE-LIKE PROTEIN"/>
    <property type="match status" value="1"/>
</dbReference>
<evidence type="ECO:0000256" key="1">
    <source>
        <dbReference type="SAM" id="MobiDB-lite"/>
    </source>
</evidence>
<feature type="region of interest" description="Disordered" evidence="1">
    <location>
        <begin position="540"/>
        <end position="659"/>
    </location>
</feature>
<dbReference type="AlphaFoldDB" id="A0AAW0M1K6"/>
<accession>A0AAW0M1K6</accession>
<dbReference type="EMBL" id="PKMF04000035">
    <property type="protein sequence ID" value="KAK7856609.1"/>
    <property type="molecule type" value="Genomic_DNA"/>
</dbReference>
<dbReference type="PANTHER" id="PTHR36005:SF1">
    <property type="entry name" value="DNA LIGASE-LIKE PROTEIN"/>
    <property type="match status" value="1"/>
</dbReference>
<keyword evidence="3" id="KW-1185">Reference proteome</keyword>
<feature type="compositionally biased region" description="Basic and acidic residues" evidence="1">
    <location>
        <begin position="198"/>
        <end position="208"/>
    </location>
</feature>
<feature type="compositionally biased region" description="Polar residues" evidence="1">
    <location>
        <begin position="235"/>
        <end position="244"/>
    </location>
</feature>
<feature type="compositionally biased region" description="Acidic residues" evidence="1">
    <location>
        <begin position="353"/>
        <end position="364"/>
    </location>
</feature>
<feature type="compositionally biased region" description="Polar residues" evidence="1">
    <location>
        <begin position="639"/>
        <end position="654"/>
    </location>
</feature>
<feature type="compositionally biased region" description="Acidic residues" evidence="1">
    <location>
        <begin position="437"/>
        <end position="449"/>
    </location>
</feature>
<feature type="compositionally biased region" description="Polar residues" evidence="1">
    <location>
        <begin position="559"/>
        <end position="581"/>
    </location>
</feature>
<comment type="caution">
    <text evidence="2">The sequence shown here is derived from an EMBL/GenBank/DDBJ whole genome shotgun (WGS) entry which is preliminary data.</text>
</comment>